<dbReference type="PANTHER" id="PTHR36154:SF1">
    <property type="entry name" value="DNA-BINDING TRANSCRIPTIONAL ACTIVATOR ALPA"/>
    <property type="match status" value="1"/>
</dbReference>
<reference evidence="1 2" key="1">
    <citation type="submission" date="2019-09" db="EMBL/GenBank/DDBJ databases">
        <title>FDA dAtabase for Regulatory Grade micrObial Sequences (FDA-ARGOS): Supporting development and validation of Infectious Disease Dx tests.</title>
        <authorList>
            <person name="Sciortino C."/>
            <person name="Tallon L."/>
            <person name="Sadzewicz L."/>
            <person name="Vavikolanu K."/>
            <person name="Mehta A."/>
            <person name="Aluvathingal J."/>
            <person name="Nadendla S."/>
            <person name="Nandy P."/>
            <person name="Geyer C."/>
            <person name="Yan Y."/>
            <person name="Sichtig H."/>
        </authorList>
    </citation>
    <scope>NUCLEOTIDE SEQUENCE [LARGE SCALE GENOMIC DNA]</scope>
    <source>
        <strain evidence="1 2">FDAARGOS_664</strain>
    </source>
</reference>
<proteinExistence type="predicted"/>
<sequence>MGSTAKPYTCSRESTAPTEINELIRLPTVLQIAGISRPQVYVLMRRGRFPQGVKLGRATAWVRKEINDWVQQRIAERDATLAA</sequence>
<dbReference type="OrthoDB" id="9182156at2"/>
<gene>
    <name evidence="1" type="ORF">FOB72_11195</name>
</gene>
<organism evidence="1 2">
    <name type="scientific">Cupriavidus pauculus</name>
    <dbReference type="NCBI Taxonomy" id="82633"/>
    <lineage>
        <taxon>Bacteria</taxon>
        <taxon>Pseudomonadati</taxon>
        <taxon>Pseudomonadota</taxon>
        <taxon>Betaproteobacteria</taxon>
        <taxon>Burkholderiales</taxon>
        <taxon>Burkholderiaceae</taxon>
        <taxon>Cupriavidus</taxon>
    </lineage>
</organism>
<dbReference type="PANTHER" id="PTHR36154">
    <property type="entry name" value="DNA-BINDING TRANSCRIPTIONAL ACTIVATOR ALPA"/>
    <property type="match status" value="1"/>
</dbReference>
<protein>
    <submittedName>
        <fullName evidence="1">AlpA family phage regulatory protein</fullName>
    </submittedName>
</protein>
<dbReference type="Gene3D" id="1.10.238.160">
    <property type="match status" value="1"/>
</dbReference>
<dbReference type="AlphaFoldDB" id="A0A5P2H7T8"/>
<evidence type="ECO:0000313" key="2">
    <source>
        <dbReference type="Proteomes" id="UP000322822"/>
    </source>
</evidence>
<accession>A0A5P2H7T8</accession>
<dbReference type="Proteomes" id="UP000322822">
    <property type="component" value="Chromosome 1"/>
</dbReference>
<evidence type="ECO:0000313" key="1">
    <source>
        <dbReference type="EMBL" id="QET03798.1"/>
    </source>
</evidence>
<dbReference type="InterPro" id="IPR010260">
    <property type="entry name" value="AlpA"/>
</dbReference>
<dbReference type="Pfam" id="PF05930">
    <property type="entry name" value="Phage_AlpA"/>
    <property type="match status" value="1"/>
</dbReference>
<name>A0A5P2H7T8_9BURK</name>
<dbReference type="InterPro" id="IPR052931">
    <property type="entry name" value="Prophage_regulatory_activator"/>
</dbReference>
<dbReference type="EMBL" id="CP044065">
    <property type="protein sequence ID" value="QET03798.1"/>
    <property type="molecule type" value="Genomic_DNA"/>
</dbReference>